<dbReference type="Gene3D" id="3.30.565.10">
    <property type="entry name" value="Histidine kinase-like ATPase, C-terminal domain"/>
    <property type="match status" value="1"/>
</dbReference>
<feature type="transmembrane region" description="Helical" evidence="4">
    <location>
        <begin position="12"/>
        <end position="30"/>
    </location>
</feature>
<comment type="caution">
    <text evidence="7">The sequence shown here is derived from an EMBL/GenBank/DDBJ whole genome shotgun (WGS) entry which is preliminary data.</text>
</comment>
<feature type="transmembrane region" description="Helical" evidence="4">
    <location>
        <begin position="64"/>
        <end position="82"/>
    </location>
</feature>
<sequence>MHPTLRTLLQLPNLAGLCTLLAVALSLRWMPPADAGLAWTLLGLYTAAFLMHEPAGKRHPWLGAALLVAMAFLALALVWMAPRLGTPQVLLVVWTAVIAMAWPPRFAVPAVLVASLASWAVLEVRGHPGPVMMTLLYGGFQLFAALTAYYAITAERTRDALARVNADLLATRALLADSARDGERLRLARELHDVAGHKLTALTLNLRALSADPALTGREELAVAQRMAGELMGDIRGVVQAIRDNRGLDLGTALHALAAPLPRPRLQLSLDDTLRLDDPERAELLLRVVQEALTNAARHGDAGVLRVELQRDAARGGMHLQATDDGRARGPLREGNGLAGMRERIEGAGGELQVVPERGGGVRIDVWLPA</sequence>
<keyword evidence="4" id="KW-0472">Membrane</keyword>
<dbReference type="InterPro" id="IPR003594">
    <property type="entry name" value="HATPase_dom"/>
</dbReference>
<dbReference type="Pfam" id="PF02518">
    <property type="entry name" value="HATPase_c"/>
    <property type="match status" value="1"/>
</dbReference>
<evidence type="ECO:0000256" key="3">
    <source>
        <dbReference type="ARBA" id="ARBA00023012"/>
    </source>
</evidence>
<dbReference type="PANTHER" id="PTHR24421:SF59">
    <property type="entry name" value="OXYGEN SENSOR HISTIDINE KINASE NREB"/>
    <property type="match status" value="1"/>
</dbReference>
<evidence type="ECO:0000259" key="6">
    <source>
        <dbReference type="Pfam" id="PF07730"/>
    </source>
</evidence>
<evidence type="ECO:0000313" key="7">
    <source>
        <dbReference type="EMBL" id="MBZ4037971.1"/>
    </source>
</evidence>
<keyword evidence="4" id="KW-1133">Transmembrane helix</keyword>
<gene>
    <name evidence="7" type="ORF">K6753_00290</name>
</gene>
<dbReference type="GO" id="GO:0016301">
    <property type="term" value="F:kinase activity"/>
    <property type="evidence" value="ECO:0007669"/>
    <property type="project" value="UniProtKB-KW"/>
</dbReference>
<feature type="domain" description="Signal transduction histidine kinase subgroup 3 dimerisation and phosphoacceptor" evidence="6">
    <location>
        <begin position="183"/>
        <end position="244"/>
    </location>
</feature>
<feature type="transmembrane region" description="Helical" evidence="4">
    <location>
        <begin position="134"/>
        <end position="152"/>
    </location>
</feature>
<dbReference type="InterPro" id="IPR011712">
    <property type="entry name" value="Sig_transdc_His_kin_sub3_dim/P"/>
</dbReference>
<keyword evidence="2 7" id="KW-0418">Kinase</keyword>
<proteinExistence type="predicted"/>
<keyword evidence="4" id="KW-0812">Transmembrane</keyword>
<dbReference type="RefSeq" id="WP_223674195.1">
    <property type="nucleotide sequence ID" value="NZ_JAINZW010000001.1"/>
</dbReference>
<dbReference type="InterPro" id="IPR036890">
    <property type="entry name" value="HATPase_C_sf"/>
</dbReference>
<reference evidence="7 8" key="1">
    <citation type="submission" date="2021-09" db="EMBL/GenBank/DDBJ databases">
        <title>Lysobacter sp. 13A isolated from the river sediment.</title>
        <authorList>
            <person name="Liu H."/>
            <person name="Li S."/>
            <person name="Mao S."/>
        </authorList>
    </citation>
    <scope>NUCLEOTIDE SEQUENCE [LARGE SCALE GENOMIC DNA]</scope>
    <source>
        <strain evidence="7 8">13A</strain>
    </source>
</reference>
<dbReference type="PANTHER" id="PTHR24421">
    <property type="entry name" value="NITRATE/NITRITE SENSOR PROTEIN NARX-RELATED"/>
    <property type="match status" value="1"/>
</dbReference>
<keyword evidence="8" id="KW-1185">Reference proteome</keyword>
<evidence type="ECO:0000313" key="8">
    <source>
        <dbReference type="Proteomes" id="UP001430954"/>
    </source>
</evidence>
<organism evidence="7 8">
    <name type="scientific">Novilysobacter selenitireducens</name>
    <dbReference type="NCBI Taxonomy" id="2872639"/>
    <lineage>
        <taxon>Bacteria</taxon>
        <taxon>Pseudomonadati</taxon>
        <taxon>Pseudomonadota</taxon>
        <taxon>Gammaproteobacteria</taxon>
        <taxon>Lysobacterales</taxon>
        <taxon>Lysobacteraceae</taxon>
        <taxon>Novilysobacter</taxon>
    </lineage>
</organism>
<dbReference type="Gene3D" id="1.20.5.1930">
    <property type="match status" value="1"/>
</dbReference>
<dbReference type="EMBL" id="JAINZW010000001">
    <property type="protein sequence ID" value="MBZ4037971.1"/>
    <property type="molecule type" value="Genomic_DNA"/>
</dbReference>
<keyword evidence="3" id="KW-0902">Two-component regulatory system</keyword>
<evidence type="ECO:0000256" key="4">
    <source>
        <dbReference type="SAM" id="Phobius"/>
    </source>
</evidence>
<evidence type="ECO:0000256" key="1">
    <source>
        <dbReference type="ARBA" id="ARBA00022679"/>
    </source>
</evidence>
<feature type="domain" description="Histidine kinase/HSP90-like ATPase" evidence="5">
    <location>
        <begin position="283"/>
        <end position="369"/>
    </location>
</feature>
<name>A0ABS7T266_9GAMM</name>
<dbReference type="CDD" id="cd16917">
    <property type="entry name" value="HATPase_UhpB-NarQ-NarX-like"/>
    <property type="match status" value="1"/>
</dbReference>
<protein>
    <submittedName>
        <fullName evidence="7">Sensor histidine kinase</fullName>
    </submittedName>
</protein>
<accession>A0ABS7T266</accession>
<dbReference type="Proteomes" id="UP001430954">
    <property type="component" value="Unassembled WGS sequence"/>
</dbReference>
<keyword evidence="1" id="KW-0808">Transferase</keyword>
<dbReference type="Pfam" id="PF07730">
    <property type="entry name" value="HisKA_3"/>
    <property type="match status" value="1"/>
</dbReference>
<dbReference type="SUPFAM" id="SSF55874">
    <property type="entry name" value="ATPase domain of HSP90 chaperone/DNA topoisomerase II/histidine kinase"/>
    <property type="match status" value="1"/>
</dbReference>
<evidence type="ECO:0000256" key="2">
    <source>
        <dbReference type="ARBA" id="ARBA00022777"/>
    </source>
</evidence>
<dbReference type="InterPro" id="IPR050482">
    <property type="entry name" value="Sensor_HK_TwoCompSys"/>
</dbReference>
<evidence type="ECO:0000259" key="5">
    <source>
        <dbReference type="Pfam" id="PF02518"/>
    </source>
</evidence>